<protein>
    <submittedName>
        <fullName evidence="4">AAA family ATPase</fullName>
    </submittedName>
</protein>
<dbReference type="Pfam" id="PF20469">
    <property type="entry name" value="OLD-like_TOPRIM"/>
    <property type="match status" value="1"/>
</dbReference>
<feature type="region of interest" description="Disordered" evidence="1">
    <location>
        <begin position="592"/>
        <end position="622"/>
    </location>
</feature>
<reference evidence="4" key="1">
    <citation type="submission" date="2024-07" db="EMBL/GenBank/DDBJ databases">
        <title>Genome Analysis of a Potential Novel Vibrio Species Secreting pH- and Thermo-stable Alginate Lyase and its Application in Producing Alginate Oligosaccharides.</title>
        <authorList>
            <person name="Huang H."/>
            <person name="Bao K."/>
        </authorList>
    </citation>
    <scope>NUCLEOTIDE SEQUENCE</scope>
    <source>
        <strain evidence="4">HB236076</strain>
        <plasmid evidence="4">p-HB236076</plasmid>
    </source>
</reference>
<geneLocation type="plasmid" evidence="4">
    <name>p-HB236076</name>
</geneLocation>
<evidence type="ECO:0000259" key="3">
    <source>
        <dbReference type="Pfam" id="PF20469"/>
    </source>
</evidence>
<keyword evidence="4" id="KW-0614">Plasmid</keyword>
<sequence>MKIAHIDIQNFRKLKNCRVELAEANTILVGANNSGKTSAMDALIMFLRKSKRKELSTTDITLANWNNIDQIGANWVSTGEERQPDLTQDIWREQFPSIDIWLDVDVSQIHYVRHLLPNLDWDGGLLGARLILEPKDPEELYKAYVSAHSAAQATLASRNGKNGNNNSSALTLWPTSMRDFLDRNLQSYFTVNAYVLDPNLANLTQPQPFKEYMEAMENDPFDGLFKVDIINAQRGFSDPNSGEGSTNSERRLSAQLRSYFDKHLNPNELPEESDLDALEAMEAARVAFDEKLKSSFSNAIGELEGLNYPGFSDPQILLSSKVNPLEGLNHDSAVQFNVLRDNSTSQEGFCLPEKYNGLGYQNLISMIFNLIRFRDEWMRVGKAGKREENSSKRIEPIHLMLIEEPEAHLHAQVQQVFIKKAYSVLRAHSDLGGKKQFSTQMVVSTHSSHITHETDFTGLRYFRRIPVATARDVPCASVVNMSTIFGIERKKQANGQDPEEQRRNETAQFATRYLRTTHCDLFFADAAILIEGPAERMLVPHFIKNHCPELDKSYISLLEIGGSHAHRLRPLIEALGIPTLIITDLDSLEKEDTGEKNAKGEPKFKTNKARPQIGQNQLTGNDTLKTWAPSTTDLDEVIGVSSEKKTASCGKVRVAYPSKIIVTLPPDNKGLTGFRSAIPYTFEDALVLANLPTFQRMTQVTGLTKKMADATKKASFDETCEDMFNALNKSAKKAEMALDLLYLVDLSTFQPPYYIREGLSWLKTTLEELAHPKSTQEVGS</sequence>
<evidence type="ECO:0000259" key="2">
    <source>
        <dbReference type="Pfam" id="PF13175"/>
    </source>
</evidence>
<dbReference type="InterPro" id="IPR051396">
    <property type="entry name" value="Bact_Antivir_Def_Nuclease"/>
</dbReference>
<dbReference type="CDD" id="cd01026">
    <property type="entry name" value="TOPRIM_OLD"/>
    <property type="match status" value="1"/>
</dbReference>
<dbReference type="AlphaFoldDB" id="A0AB39HKB9"/>
<dbReference type="PANTHER" id="PTHR43581:SF2">
    <property type="entry name" value="EXCINUCLEASE ATPASE SUBUNIT"/>
    <property type="match status" value="1"/>
</dbReference>
<proteinExistence type="predicted"/>
<name>A0AB39HKB9_9VIBR</name>
<dbReference type="Gene3D" id="3.40.50.300">
    <property type="entry name" value="P-loop containing nucleotide triphosphate hydrolases"/>
    <property type="match status" value="1"/>
</dbReference>
<evidence type="ECO:0000313" key="4">
    <source>
        <dbReference type="EMBL" id="XDK26838.1"/>
    </source>
</evidence>
<feature type="domain" description="Endonuclease GajA/Old nuclease/RecF-like AAA" evidence="2">
    <location>
        <begin position="1"/>
        <end position="450"/>
    </location>
</feature>
<gene>
    <name evidence="4" type="ORF">AB0763_13715</name>
</gene>
<dbReference type="EMBL" id="CP162602">
    <property type="protein sequence ID" value="XDK26838.1"/>
    <property type="molecule type" value="Genomic_DNA"/>
</dbReference>
<dbReference type="InterPro" id="IPR027417">
    <property type="entry name" value="P-loop_NTPase"/>
</dbReference>
<dbReference type="KEGG" id="vih:AB0763_13715"/>
<dbReference type="InterPro" id="IPR034139">
    <property type="entry name" value="TOPRIM_OLD"/>
</dbReference>
<dbReference type="Pfam" id="PF13175">
    <property type="entry name" value="AAA_15"/>
    <property type="match status" value="1"/>
</dbReference>
<organism evidence="4">
    <name type="scientific">Vibrio sp. HB236076</name>
    <dbReference type="NCBI Taxonomy" id="3232307"/>
    <lineage>
        <taxon>Bacteria</taxon>
        <taxon>Pseudomonadati</taxon>
        <taxon>Pseudomonadota</taxon>
        <taxon>Gammaproteobacteria</taxon>
        <taxon>Vibrionales</taxon>
        <taxon>Vibrionaceae</taxon>
        <taxon>Vibrio</taxon>
    </lineage>
</organism>
<evidence type="ECO:0000256" key="1">
    <source>
        <dbReference type="SAM" id="MobiDB-lite"/>
    </source>
</evidence>
<dbReference type="RefSeq" id="WP_306099752.1">
    <property type="nucleotide sequence ID" value="NZ_CP162602.1"/>
</dbReference>
<feature type="compositionally biased region" description="Basic and acidic residues" evidence="1">
    <location>
        <begin position="592"/>
        <end position="604"/>
    </location>
</feature>
<dbReference type="PANTHER" id="PTHR43581">
    <property type="entry name" value="ATP/GTP PHOSPHATASE"/>
    <property type="match status" value="1"/>
</dbReference>
<feature type="domain" description="OLD protein-like TOPRIM" evidence="3">
    <location>
        <begin position="522"/>
        <end position="586"/>
    </location>
</feature>
<accession>A0AB39HKB9</accession>
<dbReference type="SUPFAM" id="SSF52540">
    <property type="entry name" value="P-loop containing nucleoside triphosphate hydrolases"/>
    <property type="match status" value="1"/>
</dbReference>
<feature type="compositionally biased region" description="Polar residues" evidence="1">
    <location>
        <begin position="613"/>
        <end position="622"/>
    </location>
</feature>
<dbReference type="InterPro" id="IPR041685">
    <property type="entry name" value="AAA_GajA/Old/RecF-like"/>
</dbReference>